<reference evidence="1 2" key="1">
    <citation type="submission" date="2014-06" db="EMBL/GenBank/DDBJ databases">
        <title>Draft genome sequence of Bacillus manliponensis JCM 15802 (MCCC 1A00708).</title>
        <authorList>
            <person name="Lai Q."/>
            <person name="Liu Y."/>
            <person name="Shao Z."/>
        </authorList>
    </citation>
    <scope>NUCLEOTIDE SEQUENCE [LARGE SCALE GENOMIC DNA]</scope>
    <source>
        <strain evidence="1 2">JCM 15802</strain>
    </source>
</reference>
<dbReference type="eggNOG" id="ENOG5030DRV">
    <property type="taxonomic scope" value="Bacteria"/>
</dbReference>
<dbReference type="RefSeq" id="WP_034635896.1">
    <property type="nucleotide sequence ID" value="NZ_CBCSJC010000001.1"/>
</dbReference>
<dbReference type="EMBL" id="JOTN01000002">
    <property type="protein sequence ID" value="KEK21018.1"/>
    <property type="molecule type" value="Genomic_DNA"/>
</dbReference>
<protein>
    <recommendedName>
        <fullName evidence="3">IrrE N-terminal-like domain-containing protein</fullName>
    </recommendedName>
</protein>
<dbReference type="AlphaFoldDB" id="A0A073KFE7"/>
<dbReference type="Proteomes" id="UP000027822">
    <property type="component" value="Unassembled WGS sequence"/>
</dbReference>
<accession>A0A073KFE7</accession>
<evidence type="ECO:0008006" key="3">
    <source>
        <dbReference type="Google" id="ProtNLM"/>
    </source>
</evidence>
<gene>
    <name evidence="1" type="ORF">BAMA_09500</name>
</gene>
<keyword evidence="2" id="KW-1185">Reference proteome</keyword>
<name>A0A073KFE7_9BACI</name>
<organism evidence="1 2">
    <name type="scientific">Bacillus manliponensis</name>
    <dbReference type="NCBI Taxonomy" id="574376"/>
    <lineage>
        <taxon>Bacteria</taxon>
        <taxon>Bacillati</taxon>
        <taxon>Bacillota</taxon>
        <taxon>Bacilli</taxon>
        <taxon>Bacillales</taxon>
        <taxon>Bacillaceae</taxon>
        <taxon>Bacillus</taxon>
        <taxon>Bacillus cereus group</taxon>
    </lineage>
</organism>
<dbReference type="OrthoDB" id="2565332at2"/>
<comment type="caution">
    <text evidence="1">The sequence shown here is derived from an EMBL/GenBank/DDBJ whole genome shotgun (WGS) entry which is preliminary data.</text>
</comment>
<evidence type="ECO:0000313" key="2">
    <source>
        <dbReference type="Proteomes" id="UP000027822"/>
    </source>
</evidence>
<proteinExistence type="predicted"/>
<dbReference type="Gene3D" id="1.10.10.2910">
    <property type="match status" value="1"/>
</dbReference>
<evidence type="ECO:0000313" key="1">
    <source>
        <dbReference type="EMBL" id="KEK21018.1"/>
    </source>
</evidence>
<sequence>MRPYINVCICITPGTIMADDRIAKEIALAEYIWHPISFHIEDVIILDETYRFHNAEISYMSPMKTQPKLTSFFEECSSLSPNCDVYICYIGSQYFQENNVIACAYSLAINKKITGYIVLTNAAASKRNIYTLAHEIGHILFTRREQGKLTHADPHCPNGSEHHPSATNLMHYIVPHPDHSPIDSLLTAMQRKLALRSSLLREEKK</sequence>